<proteinExistence type="predicted"/>
<gene>
    <name evidence="1" type="ORF">MM415B01249_0017</name>
</gene>
<reference evidence="1" key="1">
    <citation type="submission" date="2020-03" db="EMBL/GenBank/DDBJ databases">
        <title>The deep terrestrial virosphere.</title>
        <authorList>
            <person name="Holmfeldt K."/>
            <person name="Nilsson E."/>
            <person name="Simone D."/>
            <person name="Lopez-Fernandez M."/>
            <person name="Wu X."/>
            <person name="de Brujin I."/>
            <person name="Lundin D."/>
            <person name="Andersson A."/>
            <person name="Bertilsson S."/>
            <person name="Dopson M."/>
        </authorList>
    </citation>
    <scope>NUCLEOTIDE SEQUENCE</scope>
    <source>
        <strain evidence="1">MM415B01249</strain>
    </source>
</reference>
<organism evidence="1">
    <name type="scientific">viral metagenome</name>
    <dbReference type="NCBI Taxonomy" id="1070528"/>
    <lineage>
        <taxon>unclassified sequences</taxon>
        <taxon>metagenomes</taxon>
        <taxon>organismal metagenomes</taxon>
    </lineage>
</organism>
<dbReference type="EMBL" id="MT141380">
    <property type="protein sequence ID" value="QJA59680.1"/>
    <property type="molecule type" value="Genomic_DNA"/>
</dbReference>
<accession>A0A6M3IQ38</accession>
<sequence length="89" mass="10136">MFGGENAMKITKVTKKKCLNCGSWADEPSPIGCEKCMPKKVLKKHNRYRDLGGYYCPQCGDELEPTCPKGDGVHYEYYCFNCGLLLKRF</sequence>
<dbReference type="AlphaFoldDB" id="A0A6M3IQ38"/>
<name>A0A6M3IQ38_9ZZZZ</name>
<evidence type="ECO:0000313" key="1">
    <source>
        <dbReference type="EMBL" id="QJA59680.1"/>
    </source>
</evidence>
<protein>
    <submittedName>
        <fullName evidence="1">Uncharacterized protein</fullName>
    </submittedName>
</protein>